<dbReference type="Proteomes" id="UP000179270">
    <property type="component" value="Unassembled WGS sequence"/>
</dbReference>
<dbReference type="InterPro" id="IPR009061">
    <property type="entry name" value="DNA-bd_dom_put_sf"/>
</dbReference>
<reference evidence="6 7" key="1">
    <citation type="journal article" date="2016" name="Nat. Commun.">
        <title>Thousands of microbial genomes shed light on interconnected biogeochemical processes in an aquifer system.</title>
        <authorList>
            <person name="Anantharaman K."/>
            <person name="Brown C.T."/>
            <person name="Hug L.A."/>
            <person name="Sharon I."/>
            <person name="Castelle C.J."/>
            <person name="Probst A.J."/>
            <person name="Thomas B.C."/>
            <person name="Singh A."/>
            <person name="Wilkins M.J."/>
            <person name="Karaoz U."/>
            <person name="Brodie E.L."/>
            <person name="Williams K.H."/>
            <person name="Hubbard S.S."/>
            <person name="Banfield J.F."/>
        </authorList>
    </citation>
    <scope>NUCLEOTIDE SEQUENCE [LARGE SCALE GENOMIC DNA]</scope>
</reference>
<organism evidence="6 7">
    <name type="scientific">Candidatus Roizmanbacteria bacterium RIFCSPLOWO2_01_FULL_35_13</name>
    <dbReference type="NCBI Taxonomy" id="1802055"/>
    <lineage>
        <taxon>Bacteria</taxon>
        <taxon>Candidatus Roizmaniibacteriota</taxon>
    </lineage>
</organism>
<sequence>MLLTEKKKKLDRFRPLPVELVKNLDDWFRIELTYSSNAIEGNTLTRFETALVVEKGLTVNGKTLKEHLEAINHAGALDFIKELVKKKRPEITEKNVLDIHAGILRKIDDANVGRYRNVGVRIAGVPVALPNPLKVPDLMRKFYQWLHNKNPDHPVKIGADAHLRFVTIHPFADRNGRTARLLLNLLLLQQGYPPALIRKEERRNYINAVGKAQLEGDTKDYYEVIYKAVDRSFNIYLEALNPQSDRGEKIMSGEKQLLRIGELAQETREPVPTIRHWTEVGVLEVKEFTDKGYQLYSRLMIEKVKEIRKLQQEEYLPLEEIRKRLIA</sequence>
<evidence type="ECO:0000259" key="4">
    <source>
        <dbReference type="PROSITE" id="PS50937"/>
    </source>
</evidence>
<proteinExistence type="predicted"/>
<dbReference type="Gene3D" id="1.10.1660.10">
    <property type="match status" value="1"/>
</dbReference>
<protein>
    <submittedName>
        <fullName evidence="6">Cell filamentation protein Fic</fullName>
    </submittedName>
</protein>
<evidence type="ECO:0000256" key="2">
    <source>
        <dbReference type="PIRSR" id="PIRSR640198-2"/>
    </source>
</evidence>
<dbReference type="SUPFAM" id="SSF140931">
    <property type="entry name" value="Fic-like"/>
    <property type="match status" value="1"/>
</dbReference>
<feature type="domain" description="Fido" evidence="5">
    <location>
        <begin position="91"/>
        <end position="227"/>
    </location>
</feature>
<name>A0A1F7ICV2_9BACT</name>
<evidence type="ECO:0000259" key="5">
    <source>
        <dbReference type="PROSITE" id="PS51459"/>
    </source>
</evidence>
<dbReference type="SMART" id="SM00422">
    <property type="entry name" value="HTH_MERR"/>
    <property type="match status" value="1"/>
</dbReference>
<dbReference type="Gene3D" id="1.10.3290.10">
    <property type="entry name" value="Fido-like domain"/>
    <property type="match status" value="1"/>
</dbReference>
<keyword evidence="2" id="KW-0067">ATP-binding</keyword>
<dbReference type="InterPro" id="IPR036597">
    <property type="entry name" value="Fido-like_dom_sf"/>
</dbReference>
<dbReference type="Pfam" id="PF02661">
    <property type="entry name" value="Fic"/>
    <property type="match status" value="1"/>
</dbReference>
<dbReference type="InterPro" id="IPR000551">
    <property type="entry name" value="MerR-type_HTH_dom"/>
</dbReference>
<dbReference type="InterPro" id="IPR040198">
    <property type="entry name" value="Fido_containing"/>
</dbReference>
<dbReference type="PANTHER" id="PTHR13504">
    <property type="entry name" value="FIDO DOMAIN-CONTAINING PROTEIN DDB_G0283145"/>
    <property type="match status" value="1"/>
</dbReference>
<dbReference type="PROSITE" id="PS51459">
    <property type="entry name" value="FIDO"/>
    <property type="match status" value="1"/>
</dbReference>
<dbReference type="GO" id="GO:0005524">
    <property type="term" value="F:ATP binding"/>
    <property type="evidence" value="ECO:0007669"/>
    <property type="project" value="UniProtKB-KW"/>
</dbReference>
<gene>
    <name evidence="6" type="ORF">A3A74_02350</name>
</gene>
<dbReference type="Pfam" id="PF13411">
    <property type="entry name" value="MerR_1"/>
    <property type="match status" value="1"/>
</dbReference>
<accession>A0A1F7ICV2</accession>
<feature type="binding site" evidence="2">
    <location>
        <begin position="173"/>
        <end position="180"/>
    </location>
    <ligand>
        <name>ATP</name>
        <dbReference type="ChEBI" id="CHEBI:30616"/>
    </ligand>
</feature>
<dbReference type="PROSITE" id="PS50937">
    <property type="entry name" value="HTH_MERR_2"/>
    <property type="match status" value="1"/>
</dbReference>
<dbReference type="CDD" id="cd00592">
    <property type="entry name" value="HTH_MerR-like"/>
    <property type="match status" value="1"/>
</dbReference>
<dbReference type="EMBL" id="MGAF01000022">
    <property type="protein sequence ID" value="OGK41176.1"/>
    <property type="molecule type" value="Genomic_DNA"/>
</dbReference>
<dbReference type="PANTHER" id="PTHR13504:SF38">
    <property type="entry name" value="FIDO DOMAIN-CONTAINING PROTEIN"/>
    <property type="match status" value="1"/>
</dbReference>
<comment type="caution">
    <text evidence="6">The sequence shown here is derived from an EMBL/GenBank/DDBJ whole genome shotgun (WGS) entry which is preliminary data.</text>
</comment>
<feature type="domain" description="HTH merR-type" evidence="4">
    <location>
        <begin position="257"/>
        <end position="327"/>
    </location>
</feature>
<evidence type="ECO:0000313" key="7">
    <source>
        <dbReference type="Proteomes" id="UP000179270"/>
    </source>
</evidence>
<dbReference type="AlphaFoldDB" id="A0A1F7ICV2"/>
<dbReference type="SUPFAM" id="SSF46955">
    <property type="entry name" value="Putative DNA-binding domain"/>
    <property type="match status" value="1"/>
</dbReference>
<dbReference type="STRING" id="1802055.A3A74_02350"/>
<evidence type="ECO:0000313" key="6">
    <source>
        <dbReference type="EMBL" id="OGK41176.1"/>
    </source>
</evidence>
<keyword evidence="2" id="KW-0547">Nucleotide-binding</keyword>
<dbReference type="GO" id="GO:0003677">
    <property type="term" value="F:DNA binding"/>
    <property type="evidence" value="ECO:0007669"/>
    <property type="project" value="InterPro"/>
</dbReference>
<evidence type="ECO:0000256" key="3">
    <source>
        <dbReference type="PIRSR" id="PIRSR640198-3"/>
    </source>
</evidence>
<evidence type="ECO:0000256" key="1">
    <source>
        <dbReference type="PIRSR" id="PIRSR640198-1"/>
    </source>
</evidence>
<dbReference type="InterPro" id="IPR003812">
    <property type="entry name" value="Fido"/>
</dbReference>
<dbReference type="GO" id="GO:0006355">
    <property type="term" value="P:regulation of DNA-templated transcription"/>
    <property type="evidence" value="ECO:0007669"/>
    <property type="project" value="InterPro"/>
</dbReference>
<feature type="site" description="Important for autoinhibition of adenylyltransferase activity" evidence="3">
    <location>
        <position position="40"/>
    </location>
</feature>
<feature type="active site" evidence="1">
    <location>
        <position position="169"/>
    </location>
</feature>